<evidence type="ECO:0008006" key="3">
    <source>
        <dbReference type="Google" id="ProtNLM"/>
    </source>
</evidence>
<proteinExistence type="predicted"/>
<dbReference type="Pfam" id="PF15428">
    <property type="entry name" value="Imm26"/>
    <property type="match status" value="1"/>
</dbReference>
<evidence type="ECO:0000313" key="1">
    <source>
        <dbReference type="EMBL" id="NMF48077.1"/>
    </source>
</evidence>
<evidence type="ECO:0000313" key="2">
    <source>
        <dbReference type="Proteomes" id="UP000519126"/>
    </source>
</evidence>
<protein>
    <recommendedName>
        <fullName evidence="3">Immunity protein 26</fullName>
    </recommendedName>
</protein>
<name>A0A7X9U5N0_9GAMM</name>
<sequence>MALPETNMKVQKPYRKKLREGDIFRLKYSDDRYVFGQIVSLTAKAGGFGNCIKVYVFDAVLNEPEKVIDLYSNELMFAPLFINRLGFSRGYMPIVDNKPVVQITTKYCYFDVPFKKYLDAEGDEISNAKGVVGTWGLSNYLVLDDLVSEILGIPVIEATSPNKLFKVDKITLAWFRSASHFSQHNFAH</sequence>
<comment type="caution">
    <text evidence="1">The sequence shown here is derived from an EMBL/GenBank/DDBJ whole genome shotgun (WGS) entry which is preliminary data.</text>
</comment>
<dbReference type="InterPro" id="IPR029278">
    <property type="entry name" value="Imm26"/>
</dbReference>
<dbReference type="RefSeq" id="WP_170071578.1">
    <property type="nucleotide sequence ID" value="NZ_JABBCX010000002.1"/>
</dbReference>
<accession>A0A7X9U5N0</accession>
<gene>
    <name evidence="1" type="ORF">HHL01_07765</name>
</gene>
<dbReference type="EMBL" id="JABBCX010000002">
    <property type="protein sequence ID" value="NMF48077.1"/>
    <property type="molecule type" value="Genomic_DNA"/>
</dbReference>
<dbReference type="Proteomes" id="UP000519126">
    <property type="component" value="Unassembled WGS sequence"/>
</dbReference>
<dbReference type="AlphaFoldDB" id="A0A7X9U5N0"/>
<reference evidence="1 2" key="1">
    <citation type="submission" date="2020-04" db="EMBL/GenBank/DDBJ databases">
        <title>Genome Sequencing and Assembley of Pseudoalteromonas artica.</title>
        <authorList>
            <person name="Akerly B."/>
            <person name="Cook G."/>
        </authorList>
    </citation>
    <scope>NUCLEOTIDE SEQUENCE [LARGE SCALE GENOMIC DNA]</scope>
    <source>
        <strain evidence="1 2">NEC-BIFX-0059</strain>
    </source>
</reference>
<organism evidence="1 2">
    <name type="scientific">Pseudoalteromonas arctica</name>
    <dbReference type="NCBI Taxonomy" id="394751"/>
    <lineage>
        <taxon>Bacteria</taxon>
        <taxon>Pseudomonadati</taxon>
        <taxon>Pseudomonadota</taxon>
        <taxon>Gammaproteobacteria</taxon>
        <taxon>Alteromonadales</taxon>
        <taxon>Pseudoalteromonadaceae</taxon>
        <taxon>Pseudoalteromonas</taxon>
    </lineage>
</organism>